<keyword evidence="5 16" id="KW-1090">Inhibition of host innate immune response by virus</keyword>
<evidence type="ECO:0000256" key="9">
    <source>
        <dbReference type="ARBA" id="ARBA00023015"/>
    </source>
</evidence>
<protein>
    <recommendedName>
        <fullName evidence="16 17">Protein E6</fullName>
    </recommendedName>
</protein>
<dbReference type="EMBL" id="KY825187">
    <property type="protein sequence ID" value="AVM18351.1"/>
    <property type="molecule type" value="Genomic_DNA"/>
</dbReference>
<dbReference type="GO" id="GO:0003677">
    <property type="term" value="F:DNA binding"/>
    <property type="evidence" value="ECO:0007669"/>
    <property type="project" value="UniProtKB-UniRule"/>
</dbReference>
<evidence type="ECO:0000256" key="11">
    <source>
        <dbReference type="ARBA" id="ARBA00023159"/>
    </source>
</evidence>
<evidence type="ECO:0000256" key="4">
    <source>
        <dbReference type="ARBA" id="ARBA00022581"/>
    </source>
</evidence>
<sequence length="144" mass="16137">MFWGALLSMERPTSVRDLCMSLKLSLLDLSLACKFCGNNITNIEKLLFDKAGFKLIWRENNAFGCCQYCARVCSVVEQCFGSHRHLTSEELVNVTKTLQQLSLRCLGCLSILSEADKELCAEFSNFSVVRGKTRGLCSLCRLPP</sequence>
<keyword evidence="14 16" id="KW-0899">Viral immunoevasion</keyword>
<dbReference type="HAMAP" id="MF_04006">
    <property type="entry name" value="HPV_E6"/>
    <property type="match status" value="1"/>
</dbReference>
<comment type="caution">
    <text evidence="16">Lacks conserved residue(s) required for the propagation of feature annotation.</text>
</comment>
<dbReference type="GO" id="GO:0042025">
    <property type="term" value="C:host cell nucleus"/>
    <property type="evidence" value="ECO:0007669"/>
    <property type="project" value="UniProtKB-SubCell"/>
</dbReference>
<evidence type="ECO:0000313" key="19">
    <source>
        <dbReference type="EMBL" id="AVM18351.1"/>
    </source>
</evidence>
<dbReference type="GO" id="GO:0006351">
    <property type="term" value="P:DNA-templated transcription"/>
    <property type="evidence" value="ECO:0007669"/>
    <property type="project" value="UniProtKB-UniRule"/>
</dbReference>
<evidence type="ECO:0000256" key="17">
    <source>
        <dbReference type="RuleBase" id="RU363123"/>
    </source>
</evidence>
<keyword evidence="8 16" id="KW-0862">Zinc</keyword>
<evidence type="ECO:0000256" key="3">
    <source>
        <dbReference type="ARBA" id="ARBA00022562"/>
    </source>
</evidence>
<feature type="zinc finger region" evidence="16">
    <location>
        <begin position="33"/>
        <end position="69"/>
    </location>
</feature>
<evidence type="ECO:0000256" key="12">
    <source>
        <dbReference type="ARBA" id="ARBA00023163"/>
    </source>
</evidence>
<keyword evidence="11 16" id="KW-0010">Activator</keyword>
<evidence type="ECO:0000256" key="2">
    <source>
        <dbReference type="ARBA" id="ARBA00022518"/>
    </source>
</evidence>
<dbReference type="GO" id="GO:0039648">
    <property type="term" value="P:symbiont-mediated perturbation of host ubiquitin-like protein modification"/>
    <property type="evidence" value="ECO:0007669"/>
    <property type="project" value="UniProtKB-UniRule"/>
</dbReference>
<evidence type="ECO:0000256" key="8">
    <source>
        <dbReference type="ARBA" id="ARBA00022833"/>
    </source>
</evidence>
<evidence type="ECO:0000256" key="14">
    <source>
        <dbReference type="ARBA" id="ARBA00023280"/>
    </source>
</evidence>
<dbReference type="GO" id="GO:0030430">
    <property type="term" value="C:host cell cytoplasm"/>
    <property type="evidence" value="ECO:0007669"/>
    <property type="project" value="UniProtKB-SubCell"/>
</dbReference>
<accession>A0A2P1EPT9</accession>
<dbReference type="EMBL" id="KY825186">
    <property type="protein sequence ID" value="AVM18344.1"/>
    <property type="molecule type" value="Genomic_DNA"/>
</dbReference>
<keyword evidence="15 16" id="KW-1119">Modulation of host cell apoptosis by virus</keyword>
<dbReference type="Gene3D" id="3.30.240.40">
    <property type="entry name" value="E6 early regulatory protein"/>
    <property type="match status" value="2"/>
</dbReference>
<dbReference type="InterPro" id="IPR038575">
    <property type="entry name" value="E6_sf"/>
</dbReference>
<evidence type="ECO:0000256" key="16">
    <source>
        <dbReference type="HAMAP-Rule" id="MF_04006"/>
    </source>
</evidence>
<evidence type="ECO:0000313" key="18">
    <source>
        <dbReference type="EMBL" id="AVM18344.1"/>
    </source>
</evidence>
<dbReference type="Pfam" id="PF00518">
    <property type="entry name" value="E6"/>
    <property type="match status" value="1"/>
</dbReference>
<dbReference type="GO" id="GO:0008270">
    <property type="term" value="F:zinc ion binding"/>
    <property type="evidence" value="ECO:0007669"/>
    <property type="project" value="UniProtKB-KW"/>
</dbReference>
<comment type="subcellular location">
    <subcellularLocation>
        <location evidence="16 17">Host cytoplasm</location>
    </subcellularLocation>
    <subcellularLocation>
        <location evidence="16 17">Host nucleus</location>
    </subcellularLocation>
</comment>
<organismHost>
    <name type="scientific">Canis lupus familiaris</name>
    <name type="common">Dog</name>
    <name type="synonym">Canis familiaris</name>
    <dbReference type="NCBI Taxonomy" id="9615"/>
</organismHost>
<keyword evidence="9 16" id="KW-0805">Transcription regulation</keyword>
<keyword evidence="3 16" id="KW-1048">Host nucleus</keyword>
<dbReference type="InterPro" id="IPR001334">
    <property type="entry name" value="E6"/>
</dbReference>
<dbReference type="GO" id="GO:0052150">
    <property type="term" value="P:symbiont-mediated perturbation of host apoptosis"/>
    <property type="evidence" value="ECO:0007669"/>
    <property type="project" value="UniProtKB-KW"/>
</dbReference>
<keyword evidence="10 16" id="KW-0238">DNA-binding</keyword>
<keyword evidence="2 16" id="KW-0244">Early protein</keyword>
<comment type="similarity">
    <text evidence="1 16 17">Belongs to the papillomaviridae E6 protein family.</text>
</comment>
<dbReference type="GO" id="GO:0052170">
    <property type="term" value="P:symbiont-mediated suppression of host innate immune response"/>
    <property type="evidence" value="ECO:0007669"/>
    <property type="project" value="UniProtKB-KW"/>
</dbReference>
<gene>
    <name evidence="16 18" type="primary">E6</name>
</gene>
<evidence type="ECO:0000256" key="7">
    <source>
        <dbReference type="ARBA" id="ARBA00022771"/>
    </source>
</evidence>
<keyword evidence="12 16" id="KW-0804">Transcription</keyword>
<keyword evidence="7 16" id="KW-0863">Zinc-finger</keyword>
<evidence type="ECO:0000256" key="15">
    <source>
        <dbReference type="ARBA" id="ARBA00023323"/>
    </source>
</evidence>
<evidence type="ECO:0000256" key="5">
    <source>
        <dbReference type="ARBA" id="ARBA00022632"/>
    </source>
</evidence>
<keyword evidence="6 16" id="KW-0479">Metal-binding</keyword>
<evidence type="ECO:0000256" key="1">
    <source>
        <dbReference type="ARBA" id="ARBA00006346"/>
    </source>
</evidence>
<organism evidence="18">
    <name type="scientific">Canine oral papillomavirus</name>
    <name type="common">COPV</name>
    <dbReference type="NCBI Taxonomy" id="35258"/>
    <lineage>
        <taxon>Viruses</taxon>
        <taxon>Monodnaviria</taxon>
        <taxon>Shotokuvirae</taxon>
        <taxon>Cossaviricota</taxon>
        <taxon>Papovaviricetes</taxon>
        <taxon>Zurhausenvirales</taxon>
        <taxon>Papillomaviridae</taxon>
        <taxon>Firstpapillomavirinae</taxon>
        <taxon>Lambdapapillomavirus</taxon>
    </lineage>
</organism>
<dbReference type="SUPFAM" id="SSF161229">
    <property type="entry name" value="E6 C-terminal domain-like"/>
    <property type="match status" value="2"/>
</dbReference>
<evidence type="ECO:0000256" key="10">
    <source>
        <dbReference type="ARBA" id="ARBA00023125"/>
    </source>
</evidence>
<comment type="subunit">
    <text evidence="16">Forms homodimers. Interacts with ubiquitin-protein ligase UBE3A/E6-AP; this interaction stimulates UBE3A ubiquitin activity. Interacts with host BAK1.</text>
</comment>
<dbReference type="GO" id="GO:0006355">
    <property type="term" value="P:regulation of DNA-templated transcription"/>
    <property type="evidence" value="ECO:0007669"/>
    <property type="project" value="UniProtKB-UniRule"/>
</dbReference>
<keyword evidence="13 16" id="KW-1035">Host cytoplasm</keyword>
<comment type="function">
    <text evidence="16">Plays a major role in the induction and maintenance of cellular transformation. E6 associates with host UBE3A/E6-AP ubiquitin-protein ligase and modulates its activity. Protects host keratinocytes from apoptosis by mediating the degradation of host BAK1. May also inhibit host immune response.</text>
</comment>
<reference evidence="18" key="1">
    <citation type="submission" date="2017-03" db="EMBL/GenBank/DDBJ databases">
        <authorList>
            <person name="Afonso C.L."/>
            <person name="Miller P.J."/>
            <person name="Scott M.A."/>
            <person name="Spackman E."/>
            <person name="Goraichik I."/>
            <person name="Dimitrov K.M."/>
            <person name="Suarez D.L."/>
            <person name="Swayne D.E."/>
        </authorList>
    </citation>
    <scope>NUCLEOTIDE SEQUENCE</scope>
    <source>
        <strain evidence="18">Missouri 1</strain>
        <strain evidence="19">Missouri 2</strain>
    </source>
</reference>
<name>A0A2P1EPT9_COPV</name>
<keyword evidence="4 16" id="KW-0945">Host-virus interaction</keyword>
<dbReference type="GO" id="GO:0039502">
    <property type="term" value="P:symbiont-mediated suppression of host type I interferon-mediated signaling pathway"/>
    <property type="evidence" value="ECO:0007669"/>
    <property type="project" value="UniProtKB-UniRule"/>
</dbReference>
<evidence type="ECO:0000256" key="13">
    <source>
        <dbReference type="ARBA" id="ARBA00023200"/>
    </source>
</evidence>
<proteinExistence type="inferred from homology"/>
<evidence type="ECO:0000256" key="6">
    <source>
        <dbReference type="ARBA" id="ARBA00022723"/>
    </source>
</evidence>